<dbReference type="Proteomes" id="UP001633002">
    <property type="component" value="Unassembled WGS sequence"/>
</dbReference>
<proteinExistence type="predicted"/>
<dbReference type="EMBL" id="JBJQOH010000006">
    <property type="protein sequence ID" value="KAL3683412.1"/>
    <property type="molecule type" value="Genomic_DNA"/>
</dbReference>
<protein>
    <submittedName>
        <fullName evidence="2">Uncharacterized protein</fullName>
    </submittedName>
</protein>
<keyword evidence="3" id="KW-1185">Reference proteome</keyword>
<organism evidence="2 3">
    <name type="scientific">Riccia sorocarpa</name>
    <dbReference type="NCBI Taxonomy" id="122646"/>
    <lineage>
        <taxon>Eukaryota</taxon>
        <taxon>Viridiplantae</taxon>
        <taxon>Streptophyta</taxon>
        <taxon>Embryophyta</taxon>
        <taxon>Marchantiophyta</taxon>
        <taxon>Marchantiopsida</taxon>
        <taxon>Marchantiidae</taxon>
        <taxon>Marchantiales</taxon>
        <taxon>Ricciaceae</taxon>
        <taxon>Riccia</taxon>
    </lineage>
</organism>
<accession>A0ABD3GYE2</accession>
<dbReference type="AlphaFoldDB" id="A0ABD3GYE2"/>
<evidence type="ECO:0000313" key="2">
    <source>
        <dbReference type="EMBL" id="KAL3683412.1"/>
    </source>
</evidence>
<feature type="region of interest" description="Disordered" evidence="1">
    <location>
        <begin position="1"/>
        <end position="43"/>
    </location>
</feature>
<evidence type="ECO:0000256" key="1">
    <source>
        <dbReference type="SAM" id="MobiDB-lite"/>
    </source>
</evidence>
<name>A0ABD3GYE2_9MARC</name>
<sequence>MIATGIAHEASSTRQPHLEEGSRNSEESTSVKKIDSGRREVTPGHLQEAIGAILPEVLDRLEQLPGTLAPTPPEAATLEGHPVQILVRAAHIMEEVCEHNPPGGAEPYVIDVSESEKDGEAQVITLQEFIVGPSTKKRVTFQKKSTSPRTGSSTPCVIEVPLGGVRVICGGTLGTAHYLMKP</sequence>
<feature type="compositionally biased region" description="Basic and acidic residues" evidence="1">
    <location>
        <begin position="16"/>
        <end position="42"/>
    </location>
</feature>
<gene>
    <name evidence="2" type="ORF">R1sor_001434</name>
</gene>
<evidence type="ECO:0000313" key="3">
    <source>
        <dbReference type="Proteomes" id="UP001633002"/>
    </source>
</evidence>
<comment type="caution">
    <text evidence="2">The sequence shown here is derived from an EMBL/GenBank/DDBJ whole genome shotgun (WGS) entry which is preliminary data.</text>
</comment>
<reference evidence="2 3" key="1">
    <citation type="submission" date="2024-09" db="EMBL/GenBank/DDBJ databases">
        <title>Chromosome-scale assembly of Riccia sorocarpa.</title>
        <authorList>
            <person name="Paukszto L."/>
        </authorList>
    </citation>
    <scope>NUCLEOTIDE SEQUENCE [LARGE SCALE GENOMIC DNA]</scope>
    <source>
        <strain evidence="2">LP-2024</strain>
        <tissue evidence="2">Aerial parts of the thallus</tissue>
    </source>
</reference>